<sequence>MAHDSLNVVKPRYLEEQIKNQKSSEGDYGSPAQSHNIQNQDFLWHVPGASSKSGMRTRSPLLDLQTPPAKQAVIDEQNRLDDDLDRHGHDNLSGLPTVHYAP</sequence>
<dbReference type="AlphaFoldDB" id="A0A915JLV7"/>
<name>A0A915JLV7_ROMCU</name>
<protein>
    <submittedName>
        <fullName evidence="3">Prolactin receptor</fullName>
    </submittedName>
</protein>
<evidence type="ECO:0000313" key="3">
    <source>
        <dbReference type="WBParaSite" id="nRc.2.0.1.t27189-RA"/>
    </source>
</evidence>
<proteinExistence type="predicted"/>
<keyword evidence="2" id="KW-1185">Reference proteome</keyword>
<reference evidence="3" key="1">
    <citation type="submission" date="2022-11" db="UniProtKB">
        <authorList>
            <consortium name="WormBaseParasite"/>
        </authorList>
    </citation>
    <scope>IDENTIFICATION</scope>
</reference>
<dbReference type="Proteomes" id="UP000887565">
    <property type="component" value="Unplaced"/>
</dbReference>
<accession>A0A915JLV7</accession>
<feature type="region of interest" description="Disordered" evidence="1">
    <location>
        <begin position="18"/>
        <end position="102"/>
    </location>
</feature>
<organism evidence="2 3">
    <name type="scientific">Romanomermis culicivorax</name>
    <name type="common">Nematode worm</name>
    <dbReference type="NCBI Taxonomy" id="13658"/>
    <lineage>
        <taxon>Eukaryota</taxon>
        <taxon>Metazoa</taxon>
        <taxon>Ecdysozoa</taxon>
        <taxon>Nematoda</taxon>
        <taxon>Enoplea</taxon>
        <taxon>Dorylaimia</taxon>
        <taxon>Mermithida</taxon>
        <taxon>Mermithoidea</taxon>
        <taxon>Mermithidae</taxon>
        <taxon>Romanomermis</taxon>
    </lineage>
</organism>
<evidence type="ECO:0000313" key="2">
    <source>
        <dbReference type="Proteomes" id="UP000887565"/>
    </source>
</evidence>
<dbReference type="WBParaSite" id="nRc.2.0.1.t27189-RA">
    <property type="protein sequence ID" value="nRc.2.0.1.t27189-RA"/>
    <property type="gene ID" value="nRc.2.0.1.g27189"/>
</dbReference>
<feature type="compositionally biased region" description="Basic and acidic residues" evidence="1">
    <location>
        <begin position="76"/>
        <end position="90"/>
    </location>
</feature>
<evidence type="ECO:0000256" key="1">
    <source>
        <dbReference type="SAM" id="MobiDB-lite"/>
    </source>
</evidence>
<feature type="compositionally biased region" description="Polar residues" evidence="1">
    <location>
        <begin position="31"/>
        <end position="41"/>
    </location>
</feature>